<evidence type="ECO:0000256" key="4">
    <source>
        <dbReference type="ARBA" id="ARBA00022840"/>
    </source>
</evidence>
<protein>
    <submittedName>
        <fullName evidence="8">Serine/threonine protein kinase</fullName>
    </submittedName>
</protein>
<accession>A0ABS3RNY8</accession>
<feature type="compositionally biased region" description="Low complexity" evidence="5">
    <location>
        <begin position="357"/>
        <end position="399"/>
    </location>
</feature>
<evidence type="ECO:0000313" key="8">
    <source>
        <dbReference type="EMBL" id="MBO2458387.1"/>
    </source>
</evidence>
<evidence type="ECO:0000256" key="1">
    <source>
        <dbReference type="ARBA" id="ARBA00022679"/>
    </source>
</evidence>
<feature type="compositionally biased region" description="Gly residues" evidence="5">
    <location>
        <begin position="341"/>
        <end position="356"/>
    </location>
</feature>
<keyword evidence="6" id="KW-0472">Membrane</keyword>
<dbReference type="InterPro" id="IPR008271">
    <property type="entry name" value="Ser/Thr_kinase_AS"/>
</dbReference>
<keyword evidence="3 8" id="KW-0418">Kinase</keyword>
<keyword evidence="4" id="KW-0067">ATP-binding</keyword>
<dbReference type="CDD" id="cd14014">
    <property type="entry name" value="STKc_PknB_like"/>
    <property type="match status" value="1"/>
</dbReference>
<feature type="region of interest" description="Disordered" evidence="5">
    <location>
        <begin position="325"/>
        <end position="416"/>
    </location>
</feature>
<evidence type="ECO:0000256" key="3">
    <source>
        <dbReference type="ARBA" id="ARBA00022777"/>
    </source>
</evidence>
<proteinExistence type="predicted"/>
<dbReference type="Gene3D" id="1.10.510.10">
    <property type="entry name" value="Transferase(Phosphotransferase) domain 1"/>
    <property type="match status" value="1"/>
</dbReference>
<dbReference type="PANTHER" id="PTHR43289">
    <property type="entry name" value="MITOGEN-ACTIVATED PROTEIN KINASE KINASE KINASE 20-RELATED"/>
    <property type="match status" value="1"/>
</dbReference>
<feature type="transmembrane region" description="Helical" evidence="6">
    <location>
        <begin position="299"/>
        <end position="321"/>
    </location>
</feature>
<reference evidence="8 9" key="1">
    <citation type="submission" date="2021-03" db="EMBL/GenBank/DDBJ databases">
        <title>Actinomadura violae sp. nov., isolated from lichen in Thailand.</title>
        <authorList>
            <person name="Kanchanasin P."/>
            <person name="Saeng-In P."/>
            <person name="Phongsopitanun W."/>
            <person name="Yuki M."/>
            <person name="Kudo T."/>
            <person name="Ohkuma M."/>
            <person name="Tanasupawat S."/>
        </authorList>
    </citation>
    <scope>NUCLEOTIDE SEQUENCE [LARGE SCALE GENOMIC DNA]</scope>
    <source>
        <strain evidence="8 9">LCR2-06</strain>
    </source>
</reference>
<evidence type="ECO:0000313" key="9">
    <source>
        <dbReference type="Proteomes" id="UP000680206"/>
    </source>
</evidence>
<keyword evidence="1" id="KW-0808">Transferase</keyword>
<dbReference type="InterPro" id="IPR011009">
    <property type="entry name" value="Kinase-like_dom_sf"/>
</dbReference>
<dbReference type="SUPFAM" id="SSF56112">
    <property type="entry name" value="Protein kinase-like (PK-like)"/>
    <property type="match status" value="1"/>
</dbReference>
<dbReference type="Gene3D" id="3.30.200.20">
    <property type="entry name" value="Phosphorylase Kinase, domain 1"/>
    <property type="match status" value="1"/>
</dbReference>
<comment type="caution">
    <text evidence="8">The sequence shown here is derived from an EMBL/GenBank/DDBJ whole genome shotgun (WGS) entry which is preliminary data.</text>
</comment>
<dbReference type="PROSITE" id="PS00108">
    <property type="entry name" value="PROTEIN_KINASE_ST"/>
    <property type="match status" value="1"/>
</dbReference>
<feature type="domain" description="Protein kinase" evidence="7">
    <location>
        <begin position="12"/>
        <end position="269"/>
    </location>
</feature>
<evidence type="ECO:0000259" key="7">
    <source>
        <dbReference type="PROSITE" id="PS50011"/>
    </source>
</evidence>
<evidence type="ECO:0000256" key="5">
    <source>
        <dbReference type="SAM" id="MobiDB-lite"/>
    </source>
</evidence>
<evidence type="ECO:0000256" key="6">
    <source>
        <dbReference type="SAM" id="Phobius"/>
    </source>
</evidence>
<keyword evidence="6" id="KW-0812">Transmembrane</keyword>
<feature type="region of interest" description="Disordered" evidence="5">
    <location>
        <begin position="269"/>
        <end position="292"/>
    </location>
</feature>
<gene>
    <name evidence="8" type="ORF">J4709_12500</name>
</gene>
<name>A0ABS3RNY8_9ACTN</name>
<dbReference type="EMBL" id="JAGEPF010000007">
    <property type="protein sequence ID" value="MBO2458387.1"/>
    <property type="molecule type" value="Genomic_DNA"/>
</dbReference>
<dbReference type="GO" id="GO:0004674">
    <property type="term" value="F:protein serine/threonine kinase activity"/>
    <property type="evidence" value="ECO:0007669"/>
    <property type="project" value="UniProtKB-KW"/>
</dbReference>
<keyword evidence="8" id="KW-0723">Serine/threonine-protein kinase</keyword>
<keyword evidence="9" id="KW-1185">Reference proteome</keyword>
<dbReference type="InterPro" id="IPR000719">
    <property type="entry name" value="Prot_kinase_dom"/>
</dbReference>
<keyword evidence="6" id="KW-1133">Transmembrane helix</keyword>
<sequence>MLPTDPASVGPYRLAGRLGTGGQGTVYLGESADGRRVAVKLLHPHLIVEERARARFLGEVEIAERVAPFCTAQVLGSGVLNEQPYIVSEFVDGPSLHESVREAGPRAGAALERLALNTATALAAIHQAGVVHRDFKPGNVLLGPDGPVVIDFGIARALDLSRSITTSQAVGSPGYMAPEQIEGEGVGPAADMFAWAATMVFAATAARAFRGDTIPAVMRSILHDEPDLGALDGRLGGIVRACLDKDPAGRPTAAEVGDGLRALPTTAWLPADASPTRPDPAPAPPAADAKPARRRARRLPLLIGAAVIALVAVLGVTYTLLPSDEGGTGPDASGESRPGTSAGGVPGSPGPAGGRHAGSPPTATATTPAGTGRPAPQRRSGSPGPATKPSTPKKAPSSPQRHSSAPRTLGTVSGSDMNRYCQSRGFSGSGGTEGGYWCYGPGGTPITTADVCRWKYPGHSNVTADGSTCKGQ</sequence>
<feature type="compositionally biased region" description="Polar residues" evidence="5">
    <location>
        <begin position="400"/>
        <end position="416"/>
    </location>
</feature>
<dbReference type="Pfam" id="PF00069">
    <property type="entry name" value="Pkinase"/>
    <property type="match status" value="1"/>
</dbReference>
<dbReference type="PANTHER" id="PTHR43289:SF34">
    <property type="entry name" value="SERINE_THREONINE-PROTEIN KINASE YBDM-RELATED"/>
    <property type="match status" value="1"/>
</dbReference>
<dbReference type="Proteomes" id="UP000680206">
    <property type="component" value="Unassembled WGS sequence"/>
</dbReference>
<dbReference type="PROSITE" id="PS50011">
    <property type="entry name" value="PROTEIN_KINASE_DOM"/>
    <property type="match status" value="1"/>
</dbReference>
<evidence type="ECO:0000256" key="2">
    <source>
        <dbReference type="ARBA" id="ARBA00022741"/>
    </source>
</evidence>
<keyword evidence="2" id="KW-0547">Nucleotide-binding</keyword>
<organism evidence="8 9">
    <name type="scientific">Actinomadura violacea</name>
    <dbReference type="NCBI Taxonomy" id="2819934"/>
    <lineage>
        <taxon>Bacteria</taxon>
        <taxon>Bacillati</taxon>
        <taxon>Actinomycetota</taxon>
        <taxon>Actinomycetes</taxon>
        <taxon>Streptosporangiales</taxon>
        <taxon>Thermomonosporaceae</taxon>
        <taxon>Actinomadura</taxon>
    </lineage>
</organism>